<dbReference type="OrthoDB" id="5986769at2759"/>
<name>A0A9D3P9Z0_9TELE</name>
<accession>A0A9D3P9Z0</accession>
<evidence type="ECO:0000313" key="2">
    <source>
        <dbReference type="Proteomes" id="UP000824219"/>
    </source>
</evidence>
<gene>
    <name evidence="1" type="ORF">KOW79_001743</name>
</gene>
<comment type="caution">
    <text evidence="1">The sequence shown here is derived from an EMBL/GenBank/DDBJ whole genome shotgun (WGS) entry which is preliminary data.</text>
</comment>
<organism evidence="1 2">
    <name type="scientific">Hemibagrus wyckioides</name>
    <dbReference type="NCBI Taxonomy" id="337641"/>
    <lineage>
        <taxon>Eukaryota</taxon>
        <taxon>Metazoa</taxon>
        <taxon>Chordata</taxon>
        <taxon>Craniata</taxon>
        <taxon>Vertebrata</taxon>
        <taxon>Euteleostomi</taxon>
        <taxon>Actinopterygii</taxon>
        <taxon>Neopterygii</taxon>
        <taxon>Teleostei</taxon>
        <taxon>Ostariophysi</taxon>
        <taxon>Siluriformes</taxon>
        <taxon>Bagridae</taxon>
        <taxon>Hemibagrus</taxon>
    </lineage>
</organism>
<reference evidence="1 2" key="1">
    <citation type="submission" date="2021-06" db="EMBL/GenBank/DDBJ databases">
        <title>Chromosome-level genome assembly of the red-tail catfish (Hemibagrus wyckioides).</title>
        <authorList>
            <person name="Shao F."/>
        </authorList>
    </citation>
    <scope>NUCLEOTIDE SEQUENCE [LARGE SCALE GENOMIC DNA]</scope>
    <source>
        <strain evidence="1">EC202008001</strain>
        <tissue evidence="1">Blood</tissue>
    </source>
</reference>
<dbReference type="AlphaFoldDB" id="A0A9D3P9Z0"/>
<dbReference type="EMBL" id="JAHKSW010000002">
    <property type="protein sequence ID" value="KAG7335147.1"/>
    <property type="molecule type" value="Genomic_DNA"/>
</dbReference>
<protein>
    <submittedName>
        <fullName evidence="1">Uncharacterized protein</fullName>
    </submittedName>
</protein>
<keyword evidence="2" id="KW-1185">Reference proteome</keyword>
<proteinExistence type="predicted"/>
<sequence length="189" mass="20682">MLCPPGARPGLSVVSLLPPAAQVPVHLLSDVSAPFWSLADPVDREQFPDSSEPLQLGSLVPLILVPGGTCLLHPPFAWRKRFELLFAELEMNREELGIASYGASVTTMEEVFLRVGKLVDSRLDIQAIQLPALQYQHERRSHDWTVDDTSSISGMTDITDFTDSGTLISEDCSNIKLNTGVSLSKGHSR</sequence>
<evidence type="ECO:0000313" key="1">
    <source>
        <dbReference type="EMBL" id="KAG7335147.1"/>
    </source>
</evidence>
<dbReference type="Proteomes" id="UP000824219">
    <property type="component" value="Linkage Group LG02"/>
</dbReference>